<keyword evidence="10" id="KW-0732">Signal</keyword>
<evidence type="ECO:0000313" key="12">
    <source>
        <dbReference type="EMBL" id="PWK56470.1"/>
    </source>
</evidence>
<protein>
    <recommendedName>
        <fullName evidence="4">Parvulin-like PPIase</fullName>
        <ecNumber evidence="3">5.2.1.8</ecNumber>
    </recommendedName>
    <alternativeName>
        <fullName evidence="6">Peptidyl-prolyl cis-trans isomerase plp</fullName>
    </alternativeName>
    <alternativeName>
        <fullName evidence="7">Rotamase plp</fullName>
    </alternativeName>
</protein>
<organism evidence="12 13">
    <name type="scientific">Silicimonas algicola</name>
    <dbReference type="NCBI Taxonomy" id="1826607"/>
    <lineage>
        <taxon>Bacteria</taxon>
        <taxon>Pseudomonadati</taxon>
        <taxon>Pseudomonadota</taxon>
        <taxon>Alphaproteobacteria</taxon>
        <taxon>Rhodobacterales</taxon>
        <taxon>Paracoccaceae</taxon>
    </lineage>
</organism>
<evidence type="ECO:0000256" key="2">
    <source>
        <dbReference type="ARBA" id="ARBA00007656"/>
    </source>
</evidence>
<dbReference type="OrthoDB" id="14196at2"/>
<evidence type="ECO:0000256" key="1">
    <source>
        <dbReference type="ARBA" id="ARBA00000971"/>
    </source>
</evidence>
<evidence type="ECO:0000256" key="7">
    <source>
        <dbReference type="ARBA" id="ARBA00031484"/>
    </source>
</evidence>
<dbReference type="PANTHER" id="PTHR47245">
    <property type="entry name" value="PEPTIDYLPROLYL ISOMERASE"/>
    <property type="match status" value="1"/>
</dbReference>
<evidence type="ECO:0000256" key="8">
    <source>
        <dbReference type="PROSITE-ProRule" id="PRU00278"/>
    </source>
</evidence>
<dbReference type="InterPro" id="IPR000297">
    <property type="entry name" value="PPIase_PpiC"/>
</dbReference>
<name>A0A316G9Q6_9RHOB</name>
<keyword evidence="8 12" id="KW-0413">Isomerase</keyword>
<dbReference type="InterPro" id="IPR050245">
    <property type="entry name" value="PrsA_foldase"/>
</dbReference>
<dbReference type="EC" id="5.2.1.8" evidence="3"/>
<evidence type="ECO:0000256" key="3">
    <source>
        <dbReference type="ARBA" id="ARBA00013194"/>
    </source>
</evidence>
<dbReference type="AlphaFoldDB" id="A0A316G9Q6"/>
<feature type="domain" description="PpiC" evidence="11">
    <location>
        <begin position="165"/>
        <end position="254"/>
    </location>
</feature>
<dbReference type="Pfam" id="PF00639">
    <property type="entry name" value="Rotamase"/>
    <property type="match status" value="1"/>
</dbReference>
<keyword evidence="5 8" id="KW-0697">Rotamase</keyword>
<dbReference type="InterPro" id="IPR023058">
    <property type="entry name" value="PPIase_PpiC_CS"/>
</dbReference>
<gene>
    <name evidence="12" type="ORF">C8D95_104142</name>
</gene>
<dbReference type="SUPFAM" id="SSF109998">
    <property type="entry name" value="Triger factor/SurA peptide-binding domain-like"/>
    <property type="match status" value="1"/>
</dbReference>
<dbReference type="EMBL" id="QGGV01000004">
    <property type="protein sequence ID" value="PWK56470.1"/>
    <property type="molecule type" value="Genomic_DNA"/>
</dbReference>
<sequence>MTIRPTLPALATAVALCLPTFAAAQDTPVAETPSTDAPAAEAPATDAPVAEAPAGEAPDAETVVATVNGTDITLGHMIVLKQRLPEQYRQLPPNVLFDGILDQLVQQTLLGQEVEQLSAGSQLTIDNEMRALRANEELSRLAQSAVTDEALQAAYDASYGSAEPGTEYNASHILVATEDEAKALVEEINGGADFAELAKTKSTGPSGPRGGELGWFGEGAMVEPFEVAVKAMEPGSVSAPVQTQFGWHVIKLNETRQATAPALDDVRTELMDQVQRSAIEARIEELTSAADVTRKSSADIDPAVLDDLSLLGE</sequence>
<evidence type="ECO:0000256" key="9">
    <source>
        <dbReference type="SAM" id="MobiDB-lite"/>
    </source>
</evidence>
<reference evidence="12 13" key="1">
    <citation type="submission" date="2018-05" db="EMBL/GenBank/DDBJ databases">
        <title>Genomic Encyclopedia of Type Strains, Phase IV (KMG-IV): sequencing the most valuable type-strain genomes for metagenomic binning, comparative biology and taxonomic classification.</title>
        <authorList>
            <person name="Goeker M."/>
        </authorList>
    </citation>
    <scope>NUCLEOTIDE SEQUENCE [LARGE SCALE GENOMIC DNA]</scope>
    <source>
        <strain evidence="12 13">DSM 103371</strain>
    </source>
</reference>
<dbReference type="GO" id="GO:0003755">
    <property type="term" value="F:peptidyl-prolyl cis-trans isomerase activity"/>
    <property type="evidence" value="ECO:0007669"/>
    <property type="project" value="UniProtKB-KW"/>
</dbReference>
<feature type="signal peptide" evidence="10">
    <location>
        <begin position="1"/>
        <end position="24"/>
    </location>
</feature>
<evidence type="ECO:0000256" key="4">
    <source>
        <dbReference type="ARBA" id="ARBA00018370"/>
    </source>
</evidence>
<dbReference type="PROSITE" id="PS01096">
    <property type="entry name" value="PPIC_PPIASE_1"/>
    <property type="match status" value="1"/>
</dbReference>
<dbReference type="Proteomes" id="UP000245390">
    <property type="component" value="Unassembled WGS sequence"/>
</dbReference>
<dbReference type="InterPro" id="IPR027304">
    <property type="entry name" value="Trigger_fact/SurA_dom_sf"/>
</dbReference>
<comment type="similarity">
    <text evidence="2">Belongs to the PpiC/parvulin rotamase family.</text>
</comment>
<feature type="chain" id="PRO_5016462129" description="Parvulin-like PPIase" evidence="10">
    <location>
        <begin position="25"/>
        <end position="313"/>
    </location>
</feature>
<dbReference type="InterPro" id="IPR046357">
    <property type="entry name" value="PPIase_dom_sf"/>
</dbReference>
<feature type="region of interest" description="Disordered" evidence="9">
    <location>
        <begin position="28"/>
        <end position="59"/>
    </location>
</feature>
<comment type="catalytic activity">
    <reaction evidence="1">
        <text>[protein]-peptidylproline (omega=180) = [protein]-peptidylproline (omega=0)</text>
        <dbReference type="Rhea" id="RHEA:16237"/>
        <dbReference type="Rhea" id="RHEA-COMP:10747"/>
        <dbReference type="Rhea" id="RHEA-COMP:10748"/>
        <dbReference type="ChEBI" id="CHEBI:83833"/>
        <dbReference type="ChEBI" id="CHEBI:83834"/>
        <dbReference type="EC" id="5.2.1.8"/>
    </reaction>
</comment>
<dbReference type="RefSeq" id="WP_109759162.1">
    <property type="nucleotide sequence ID" value="NZ_CP034588.1"/>
</dbReference>
<evidence type="ECO:0000256" key="5">
    <source>
        <dbReference type="ARBA" id="ARBA00023110"/>
    </source>
</evidence>
<evidence type="ECO:0000256" key="6">
    <source>
        <dbReference type="ARBA" id="ARBA00030642"/>
    </source>
</evidence>
<feature type="compositionally biased region" description="Low complexity" evidence="9">
    <location>
        <begin position="30"/>
        <end position="59"/>
    </location>
</feature>
<dbReference type="Gene3D" id="3.10.50.40">
    <property type="match status" value="1"/>
</dbReference>
<accession>A0A316G9Q6</accession>
<dbReference type="KEGG" id="salo:EF888_21010"/>
<dbReference type="PANTHER" id="PTHR47245:SF2">
    <property type="entry name" value="PEPTIDYL-PROLYL CIS-TRANS ISOMERASE HP_0175-RELATED"/>
    <property type="match status" value="1"/>
</dbReference>
<dbReference type="SUPFAM" id="SSF54534">
    <property type="entry name" value="FKBP-like"/>
    <property type="match status" value="1"/>
</dbReference>
<dbReference type="PROSITE" id="PS50198">
    <property type="entry name" value="PPIC_PPIASE_2"/>
    <property type="match status" value="1"/>
</dbReference>
<evidence type="ECO:0000313" key="13">
    <source>
        <dbReference type="Proteomes" id="UP000245390"/>
    </source>
</evidence>
<keyword evidence="13" id="KW-1185">Reference proteome</keyword>
<evidence type="ECO:0000256" key="10">
    <source>
        <dbReference type="SAM" id="SignalP"/>
    </source>
</evidence>
<proteinExistence type="inferred from homology"/>
<comment type="caution">
    <text evidence="12">The sequence shown here is derived from an EMBL/GenBank/DDBJ whole genome shotgun (WGS) entry which is preliminary data.</text>
</comment>
<evidence type="ECO:0000259" key="11">
    <source>
        <dbReference type="PROSITE" id="PS50198"/>
    </source>
</evidence>